<dbReference type="SUPFAM" id="SSF52172">
    <property type="entry name" value="CheY-like"/>
    <property type="match status" value="1"/>
</dbReference>
<evidence type="ECO:0000259" key="3">
    <source>
        <dbReference type="PROSITE" id="PS50110"/>
    </source>
</evidence>
<dbReference type="OrthoDB" id="9800897at2"/>
<evidence type="ECO:0000256" key="2">
    <source>
        <dbReference type="PROSITE-ProRule" id="PRU00169"/>
    </source>
</evidence>
<feature type="domain" description="Response regulatory" evidence="3">
    <location>
        <begin position="5"/>
        <end position="121"/>
    </location>
</feature>
<sequence>MASQKILVVDDSLVQRLIVAELLQAHGHRVILATDGVEAVAMARSELPDLIVMDVIMPNLNGFQATRAITNDETTWHIPVILLTSKDMDSDRVWALRQGATAFLNKPLDHAALLELVNTLE</sequence>
<dbReference type="InterPro" id="IPR001789">
    <property type="entry name" value="Sig_transdc_resp-reg_receiver"/>
</dbReference>
<dbReference type="GO" id="GO:0000160">
    <property type="term" value="P:phosphorelay signal transduction system"/>
    <property type="evidence" value="ECO:0007669"/>
    <property type="project" value="InterPro"/>
</dbReference>
<dbReference type="InterPro" id="IPR011006">
    <property type="entry name" value="CheY-like_superfamily"/>
</dbReference>
<dbReference type="Gene3D" id="3.40.50.2300">
    <property type="match status" value="1"/>
</dbReference>
<gene>
    <name evidence="4" type="ORF">CR152_29785</name>
</gene>
<keyword evidence="1 2" id="KW-0597">Phosphoprotein</keyword>
<dbReference type="PANTHER" id="PTHR44591:SF20">
    <property type="entry name" value="PROTEIN PILH"/>
    <property type="match status" value="1"/>
</dbReference>
<dbReference type="PANTHER" id="PTHR44591">
    <property type="entry name" value="STRESS RESPONSE REGULATOR PROTEIN 1"/>
    <property type="match status" value="1"/>
</dbReference>
<feature type="modified residue" description="4-aspartylphosphate" evidence="2">
    <location>
        <position position="54"/>
    </location>
</feature>
<evidence type="ECO:0000313" key="4">
    <source>
        <dbReference type="EMBL" id="ATQ78235.1"/>
    </source>
</evidence>
<reference evidence="4" key="1">
    <citation type="submission" date="2017-10" db="EMBL/GenBank/DDBJ databases">
        <title>Massilia psychrophilum sp. nov., a novel purple-pigmented bacterium isolated from Tianshan glacier, Xinjiang Municipality, China.</title>
        <authorList>
            <person name="Wang H."/>
        </authorList>
    </citation>
    <scope>NUCLEOTIDE SEQUENCE [LARGE SCALE GENOMIC DNA]</scope>
    <source>
        <strain evidence="4">B2</strain>
    </source>
</reference>
<dbReference type="KEGG" id="mass:CR152_29785"/>
<dbReference type="AlphaFoldDB" id="A0A2D2DTD3"/>
<protein>
    <submittedName>
        <fullName evidence="4">Two-component system response regulator</fullName>
    </submittedName>
</protein>
<dbReference type="InterPro" id="IPR050595">
    <property type="entry name" value="Bact_response_regulator"/>
</dbReference>
<organism evidence="4 5">
    <name type="scientific">Massilia violaceinigra</name>
    <dbReference type="NCBI Taxonomy" id="2045208"/>
    <lineage>
        <taxon>Bacteria</taxon>
        <taxon>Pseudomonadati</taxon>
        <taxon>Pseudomonadota</taxon>
        <taxon>Betaproteobacteria</taxon>
        <taxon>Burkholderiales</taxon>
        <taxon>Oxalobacteraceae</taxon>
        <taxon>Telluria group</taxon>
        <taxon>Massilia</taxon>
    </lineage>
</organism>
<name>A0A2D2DTD3_9BURK</name>
<dbReference type="SMART" id="SM00448">
    <property type="entry name" value="REC"/>
    <property type="match status" value="1"/>
</dbReference>
<dbReference type="Pfam" id="PF00072">
    <property type="entry name" value="Response_reg"/>
    <property type="match status" value="1"/>
</dbReference>
<proteinExistence type="predicted"/>
<keyword evidence="5" id="KW-1185">Reference proteome</keyword>
<evidence type="ECO:0000313" key="5">
    <source>
        <dbReference type="Proteomes" id="UP000229897"/>
    </source>
</evidence>
<accession>A0A2D2DTD3</accession>
<dbReference type="PROSITE" id="PS50110">
    <property type="entry name" value="RESPONSE_REGULATORY"/>
    <property type="match status" value="1"/>
</dbReference>
<dbReference type="EMBL" id="CP024608">
    <property type="protein sequence ID" value="ATQ78235.1"/>
    <property type="molecule type" value="Genomic_DNA"/>
</dbReference>
<dbReference type="Proteomes" id="UP000229897">
    <property type="component" value="Chromosome"/>
</dbReference>
<evidence type="ECO:0000256" key="1">
    <source>
        <dbReference type="ARBA" id="ARBA00022553"/>
    </source>
</evidence>
<dbReference type="RefSeq" id="WP_099881066.1">
    <property type="nucleotide sequence ID" value="NZ_CP024608.1"/>
</dbReference>